<sequence length="502" mass="54768">MFHHLRRSLHYAASSSGFPKRIGDSFAPHKICTRTVTLDVHMNYMGRDKKKQHKKERRDSGRASYRFVDRTRVRVSGGSGGNGSLSLERIGRKHKRRPDGGHGGNGGSIVIVADEHEQTLRWTKPHVTADAGSHGGSVNKNGRNGKNTVLRVPCGVVIRRVLDYDEEWDAQNKTVIKLEPEVDDGGDVKYLGSPVEGNDEIDDDDDGDKLKPPKLNFENDEYDDIMDGSENMTFVPWGEREKVDIADLDTHGSYAVVAKGGRGGTGTSIYTGRQGRLPPMEDIAVHAKPQAGETAFLELELKLIADIGLVGFPNAGKSSLLAATSRATPHIAPYPFTTLNPLVGYVEYSDGTRLCVADVPGLIQGASEGRGKGHDFLRHLERTKALLFIVDAAGMDGRDPVDDLEILVDELQAYGDGDMLNRRALVVANKMDLLEEHDREDVMDGLMSVVTESGIQMEGDIIGISAGVTGEGLGLLTNYMRKVVQLSEADNEERDESSASIL</sequence>
<dbReference type="CDD" id="cd01898">
    <property type="entry name" value="Obg"/>
    <property type="match status" value="1"/>
</dbReference>
<dbReference type="GO" id="GO:0042254">
    <property type="term" value="P:ribosome biogenesis"/>
    <property type="evidence" value="ECO:0007669"/>
    <property type="project" value="UniProtKB-UniRule"/>
</dbReference>
<feature type="domain" description="Obg" evidence="6">
    <location>
        <begin position="65"/>
        <end position="304"/>
    </location>
</feature>
<feature type="compositionally biased region" description="Acidic residues" evidence="4">
    <location>
        <begin position="197"/>
        <end position="207"/>
    </location>
</feature>
<dbReference type="InterPro" id="IPR006169">
    <property type="entry name" value="GTP1_OBG_dom"/>
</dbReference>
<feature type="domain" description="OBG-type G" evidence="5">
    <location>
        <begin position="305"/>
        <end position="485"/>
    </location>
</feature>
<dbReference type="InterPro" id="IPR036726">
    <property type="entry name" value="GTP1_OBG_dom_sf"/>
</dbReference>
<dbReference type="InterPro" id="IPR031167">
    <property type="entry name" value="G_OBG"/>
</dbReference>
<evidence type="ECO:0000313" key="8">
    <source>
        <dbReference type="Proteomes" id="UP001295423"/>
    </source>
</evidence>
<evidence type="ECO:0000256" key="4">
    <source>
        <dbReference type="SAM" id="MobiDB-lite"/>
    </source>
</evidence>
<dbReference type="PROSITE" id="PS51710">
    <property type="entry name" value="G_OBG"/>
    <property type="match status" value="1"/>
</dbReference>
<dbReference type="PROSITE" id="PS51883">
    <property type="entry name" value="OBG"/>
    <property type="match status" value="1"/>
</dbReference>
<dbReference type="GO" id="GO:0005739">
    <property type="term" value="C:mitochondrion"/>
    <property type="evidence" value="ECO:0007669"/>
    <property type="project" value="TreeGrafter"/>
</dbReference>
<comment type="similarity">
    <text evidence="1">Belongs to the TRAFAC class OBG-HflX-like GTPase superfamily. OBG GTPase family.</text>
</comment>
<dbReference type="Pfam" id="PF01926">
    <property type="entry name" value="MMR_HSR1"/>
    <property type="match status" value="1"/>
</dbReference>
<keyword evidence="8" id="KW-1185">Reference proteome</keyword>
<feature type="region of interest" description="Disordered" evidence="4">
    <location>
        <begin position="44"/>
        <end position="65"/>
    </location>
</feature>
<dbReference type="Proteomes" id="UP001295423">
    <property type="component" value="Unassembled WGS sequence"/>
</dbReference>
<name>A0AAD2GDY8_9STRA</name>
<evidence type="ECO:0000259" key="6">
    <source>
        <dbReference type="PROSITE" id="PS51883"/>
    </source>
</evidence>
<evidence type="ECO:0000256" key="2">
    <source>
        <dbReference type="ARBA" id="ARBA00022741"/>
    </source>
</evidence>
<protein>
    <recommendedName>
        <fullName evidence="9">Obg family GTPase CgtA</fullName>
    </recommendedName>
</protein>
<proteinExistence type="inferred from homology"/>
<dbReference type="InterPro" id="IPR014100">
    <property type="entry name" value="GTP-bd_Obg/CgtA"/>
</dbReference>
<keyword evidence="2" id="KW-0547">Nucleotide-binding</keyword>
<evidence type="ECO:0000313" key="7">
    <source>
        <dbReference type="EMBL" id="CAJ1969204.1"/>
    </source>
</evidence>
<dbReference type="GO" id="GO:0000287">
    <property type="term" value="F:magnesium ion binding"/>
    <property type="evidence" value="ECO:0007669"/>
    <property type="project" value="InterPro"/>
</dbReference>
<feature type="compositionally biased region" description="Polar residues" evidence="4">
    <location>
        <begin position="136"/>
        <end position="146"/>
    </location>
</feature>
<dbReference type="Gene3D" id="2.70.210.12">
    <property type="entry name" value="GTP1/OBG domain"/>
    <property type="match status" value="1"/>
</dbReference>
<evidence type="ECO:0008006" key="9">
    <source>
        <dbReference type="Google" id="ProtNLM"/>
    </source>
</evidence>
<evidence type="ECO:0000259" key="5">
    <source>
        <dbReference type="PROSITE" id="PS51710"/>
    </source>
</evidence>
<dbReference type="SUPFAM" id="SSF82051">
    <property type="entry name" value="Obg GTP-binding protein N-terminal domain"/>
    <property type="match status" value="1"/>
</dbReference>
<dbReference type="InterPro" id="IPR006074">
    <property type="entry name" value="GTP1-OBG_CS"/>
</dbReference>
<dbReference type="Gene3D" id="3.40.50.300">
    <property type="entry name" value="P-loop containing nucleotide triphosphate hydrolases"/>
    <property type="match status" value="1"/>
</dbReference>
<dbReference type="PIRSF" id="PIRSF002401">
    <property type="entry name" value="GTP_bd_Obg/CgtA"/>
    <property type="match status" value="1"/>
</dbReference>
<feature type="region of interest" description="Disordered" evidence="4">
    <location>
        <begin position="183"/>
        <end position="210"/>
    </location>
</feature>
<dbReference type="InterPro" id="IPR006073">
    <property type="entry name" value="GTP-bd"/>
</dbReference>
<dbReference type="InterPro" id="IPR045086">
    <property type="entry name" value="OBG_GTPase"/>
</dbReference>
<evidence type="ECO:0000256" key="3">
    <source>
        <dbReference type="ARBA" id="ARBA00023134"/>
    </source>
</evidence>
<organism evidence="7 8">
    <name type="scientific">Cylindrotheca closterium</name>
    <dbReference type="NCBI Taxonomy" id="2856"/>
    <lineage>
        <taxon>Eukaryota</taxon>
        <taxon>Sar</taxon>
        <taxon>Stramenopiles</taxon>
        <taxon>Ochrophyta</taxon>
        <taxon>Bacillariophyta</taxon>
        <taxon>Bacillariophyceae</taxon>
        <taxon>Bacillariophycidae</taxon>
        <taxon>Bacillariales</taxon>
        <taxon>Bacillariaceae</taxon>
        <taxon>Cylindrotheca</taxon>
    </lineage>
</organism>
<dbReference type="Pfam" id="PF01018">
    <property type="entry name" value="GTP1_OBG"/>
    <property type="match status" value="1"/>
</dbReference>
<evidence type="ECO:0000256" key="1">
    <source>
        <dbReference type="ARBA" id="ARBA00007699"/>
    </source>
</evidence>
<feature type="region of interest" description="Disordered" evidence="4">
    <location>
        <begin position="127"/>
        <end position="146"/>
    </location>
</feature>
<accession>A0AAD2GDY8</accession>
<dbReference type="PANTHER" id="PTHR11702:SF31">
    <property type="entry name" value="MITOCHONDRIAL RIBOSOME-ASSOCIATED GTPASE 2"/>
    <property type="match status" value="1"/>
</dbReference>
<dbReference type="EMBL" id="CAKOGP040002424">
    <property type="protein sequence ID" value="CAJ1969204.1"/>
    <property type="molecule type" value="Genomic_DNA"/>
</dbReference>
<dbReference type="SUPFAM" id="SSF52540">
    <property type="entry name" value="P-loop containing nucleoside triphosphate hydrolases"/>
    <property type="match status" value="1"/>
</dbReference>
<reference evidence="7" key="1">
    <citation type="submission" date="2023-08" db="EMBL/GenBank/DDBJ databases">
        <authorList>
            <person name="Audoor S."/>
            <person name="Bilcke G."/>
        </authorList>
    </citation>
    <scope>NUCLEOTIDE SEQUENCE</scope>
</reference>
<gene>
    <name evidence="7" type="ORF">CYCCA115_LOCUS23588</name>
</gene>
<comment type="caution">
    <text evidence="7">The sequence shown here is derived from an EMBL/GenBank/DDBJ whole genome shotgun (WGS) entry which is preliminary data.</text>
</comment>
<dbReference type="PRINTS" id="PR00326">
    <property type="entry name" value="GTP1OBG"/>
</dbReference>
<dbReference type="GO" id="GO:0005525">
    <property type="term" value="F:GTP binding"/>
    <property type="evidence" value="ECO:0007669"/>
    <property type="project" value="UniProtKB-KW"/>
</dbReference>
<dbReference type="PANTHER" id="PTHR11702">
    <property type="entry name" value="DEVELOPMENTALLY REGULATED GTP-BINDING PROTEIN-RELATED"/>
    <property type="match status" value="1"/>
</dbReference>
<dbReference type="InterPro" id="IPR027417">
    <property type="entry name" value="P-loop_NTPase"/>
</dbReference>
<dbReference type="PROSITE" id="PS00905">
    <property type="entry name" value="GTP1_OBG"/>
    <property type="match status" value="1"/>
</dbReference>
<dbReference type="AlphaFoldDB" id="A0AAD2GDY8"/>
<keyword evidence="3" id="KW-0342">GTP-binding</keyword>
<dbReference type="GO" id="GO:0003924">
    <property type="term" value="F:GTPase activity"/>
    <property type="evidence" value="ECO:0007669"/>
    <property type="project" value="InterPro"/>
</dbReference>